<dbReference type="AlphaFoldDB" id="A0A6C0GNB7"/>
<name>A0A6C0GNB7_9BACT</name>
<organism evidence="1 2">
    <name type="scientific">Rhodocytophaga rosea</name>
    <dbReference type="NCBI Taxonomy" id="2704465"/>
    <lineage>
        <taxon>Bacteria</taxon>
        <taxon>Pseudomonadati</taxon>
        <taxon>Bacteroidota</taxon>
        <taxon>Cytophagia</taxon>
        <taxon>Cytophagales</taxon>
        <taxon>Rhodocytophagaceae</taxon>
        <taxon>Rhodocytophaga</taxon>
    </lineage>
</organism>
<dbReference type="KEGG" id="rhoz:GXP67_21985"/>
<reference evidence="1 2" key="1">
    <citation type="submission" date="2020-01" db="EMBL/GenBank/DDBJ databases">
        <authorList>
            <person name="Kim M.K."/>
        </authorList>
    </citation>
    <scope>NUCLEOTIDE SEQUENCE [LARGE SCALE GENOMIC DNA]</scope>
    <source>
        <strain evidence="1 2">172606-1</strain>
    </source>
</reference>
<sequence length="96" mass="11274">MDSYKLTHTLLAEHYFSEQQVIGNIQKNLVAYNQLLKSAVILLIFISELDDFAFELKQELKNAIYQRADKHIFYNLYERIQEALSNSVQKHPGKRS</sequence>
<dbReference type="RefSeq" id="WP_162445116.1">
    <property type="nucleotide sequence ID" value="NZ_CP048222.1"/>
</dbReference>
<protein>
    <submittedName>
        <fullName evidence="1">Uncharacterized protein</fullName>
    </submittedName>
</protein>
<dbReference type="EMBL" id="CP048222">
    <property type="protein sequence ID" value="QHT69123.1"/>
    <property type="molecule type" value="Genomic_DNA"/>
</dbReference>
<gene>
    <name evidence="1" type="ORF">GXP67_21985</name>
</gene>
<evidence type="ECO:0000313" key="1">
    <source>
        <dbReference type="EMBL" id="QHT69123.1"/>
    </source>
</evidence>
<evidence type="ECO:0000313" key="2">
    <source>
        <dbReference type="Proteomes" id="UP000480178"/>
    </source>
</evidence>
<accession>A0A6C0GNB7</accession>
<keyword evidence="2" id="KW-1185">Reference proteome</keyword>
<proteinExistence type="predicted"/>
<dbReference type="Proteomes" id="UP000480178">
    <property type="component" value="Chromosome"/>
</dbReference>